<dbReference type="CDD" id="cd00051">
    <property type="entry name" value="EFh"/>
    <property type="match status" value="1"/>
</dbReference>
<dbReference type="InterPro" id="IPR011992">
    <property type="entry name" value="EF-hand-dom_pair"/>
</dbReference>
<gene>
    <name evidence="3" type="ORF">SPIL2461_LOCUS4315</name>
</gene>
<dbReference type="InterPro" id="IPR002048">
    <property type="entry name" value="EF_hand_dom"/>
</dbReference>
<reference evidence="3" key="1">
    <citation type="submission" date="2021-02" db="EMBL/GenBank/DDBJ databases">
        <authorList>
            <person name="Dougan E. K."/>
            <person name="Rhodes N."/>
            <person name="Thang M."/>
            <person name="Chan C."/>
        </authorList>
    </citation>
    <scope>NUCLEOTIDE SEQUENCE</scope>
</reference>
<sequence>MFWYRDHIFAISRKPGKQQKTADDLTLELAKKHHCSFIELDKVKLKYDSFDLDKSGLIEYKEFEAMMFKLLNCSSKSDLPTNRMLRFWQEVDKDGSGSVDFCEFTDWYFKYFASAQ</sequence>
<proteinExistence type="predicted"/>
<evidence type="ECO:0000313" key="4">
    <source>
        <dbReference type="Proteomes" id="UP000649617"/>
    </source>
</evidence>
<dbReference type="Proteomes" id="UP000649617">
    <property type="component" value="Unassembled WGS sequence"/>
</dbReference>
<evidence type="ECO:0000259" key="2">
    <source>
        <dbReference type="PROSITE" id="PS50222"/>
    </source>
</evidence>
<comment type="caution">
    <text evidence="3">The sequence shown here is derived from an EMBL/GenBank/DDBJ whole genome shotgun (WGS) entry which is preliminary data.</text>
</comment>
<accession>A0A812LMV2</accession>
<dbReference type="EMBL" id="CAJNIZ010005598">
    <property type="protein sequence ID" value="CAE7242982.1"/>
    <property type="molecule type" value="Genomic_DNA"/>
</dbReference>
<keyword evidence="4" id="KW-1185">Reference proteome</keyword>
<protein>
    <recommendedName>
        <fullName evidence="2">EF-hand domain-containing protein</fullName>
    </recommendedName>
</protein>
<organism evidence="3 4">
    <name type="scientific">Symbiodinium pilosum</name>
    <name type="common">Dinoflagellate</name>
    <dbReference type="NCBI Taxonomy" id="2952"/>
    <lineage>
        <taxon>Eukaryota</taxon>
        <taxon>Sar</taxon>
        <taxon>Alveolata</taxon>
        <taxon>Dinophyceae</taxon>
        <taxon>Suessiales</taxon>
        <taxon>Symbiodiniaceae</taxon>
        <taxon>Symbiodinium</taxon>
    </lineage>
</organism>
<feature type="non-terminal residue" evidence="3">
    <location>
        <position position="116"/>
    </location>
</feature>
<dbReference type="SMART" id="SM00054">
    <property type="entry name" value="EFh"/>
    <property type="match status" value="2"/>
</dbReference>
<feature type="domain" description="EF-hand" evidence="2">
    <location>
        <begin position="38"/>
        <end position="73"/>
    </location>
</feature>
<evidence type="ECO:0000256" key="1">
    <source>
        <dbReference type="ARBA" id="ARBA00022837"/>
    </source>
</evidence>
<dbReference type="AlphaFoldDB" id="A0A812LMV2"/>
<dbReference type="PROSITE" id="PS50222">
    <property type="entry name" value="EF_HAND_2"/>
    <property type="match status" value="2"/>
</dbReference>
<dbReference type="InterPro" id="IPR018247">
    <property type="entry name" value="EF_Hand_1_Ca_BS"/>
</dbReference>
<dbReference type="OrthoDB" id="437849at2759"/>
<dbReference type="GO" id="GO:0005509">
    <property type="term" value="F:calcium ion binding"/>
    <property type="evidence" value="ECO:0007669"/>
    <property type="project" value="InterPro"/>
</dbReference>
<keyword evidence="1" id="KW-0106">Calcium</keyword>
<dbReference type="SUPFAM" id="SSF47473">
    <property type="entry name" value="EF-hand"/>
    <property type="match status" value="1"/>
</dbReference>
<dbReference type="Gene3D" id="1.10.238.10">
    <property type="entry name" value="EF-hand"/>
    <property type="match status" value="1"/>
</dbReference>
<dbReference type="Pfam" id="PF13499">
    <property type="entry name" value="EF-hand_7"/>
    <property type="match status" value="1"/>
</dbReference>
<dbReference type="PROSITE" id="PS00018">
    <property type="entry name" value="EF_HAND_1"/>
    <property type="match status" value="2"/>
</dbReference>
<evidence type="ECO:0000313" key="3">
    <source>
        <dbReference type="EMBL" id="CAE7242982.1"/>
    </source>
</evidence>
<name>A0A812LMV2_SYMPI</name>
<feature type="domain" description="EF-hand" evidence="2">
    <location>
        <begin position="79"/>
        <end position="114"/>
    </location>
</feature>